<name>A0ABW4JW40_9HYPH</name>
<reference evidence="2" key="1">
    <citation type="journal article" date="2019" name="Int. J. Syst. Evol. Microbiol.">
        <title>The Global Catalogue of Microorganisms (GCM) 10K type strain sequencing project: providing services to taxonomists for standard genome sequencing and annotation.</title>
        <authorList>
            <consortium name="The Broad Institute Genomics Platform"/>
            <consortium name="The Broad Institute Genome Sequencing Center for Infectious Disease"/>
            <person name="Wu L."/>
            <person name="Ma J."/>
        </authorList>
    </citation>
    <scope>NUCLEOTIDE SEQUENCE [LARGE SCALE GENOMIC DNA]</scope>
    <source>
        <strain evidence="2">JCM 3369</strain>
    </source>
</reference>
<dbReference type="EMBL" id="JBHUFA010000001">
    <property type="protein sequence ID" value="MFD1695343.1"/>
    <property type="molecule type" value="Genomic_DNA"/>
</dbReference>
<accession>A0ABW4JW40</accession>
<proteinExistence type="predicted"/>
<dbReference type="RefSeq" id="WP_149890918.1">
    <property type="nucleotide sequence ID" value="NZ_JBHUFA010000001.1"/>
</dbReference>
<organism evidence="1 2">
    <name type="scientific">Roseibium aestuarii</name>
    <dbReference type="NCBI Taxonomy" id="2600299"/>
    <lineage>
        <taxon>Bacteria</taxon>
        <taxon>Pseudomonadati</taxon>
        <taxon>Pseudomonadota</taxon>
        <taxon>Alphaproteobacteria</taxon>
        <taxon>Hyphomicrobiales</taxon>
        <taxon>Stappiaceae</taxon>
        <taxon>Roseibium</taxon>
    </lineage>
</organism>
<protein>
    <recommendedName>
        <fullName evidence="3">Papain-like cysteine peptidase DUF1796</fullName>
    </recommendedName>
</protein>
<keyword evidence="2" id="KW-1185">Reference proteome</keyword>
<evidence type="ECO:0000313" key="2">
    <source>
        <dbReference type="Proteomes" id="UP001597327"/>
    </source>
</evidence>
<comment type="caution">
    <text evidence="1">The sequence shown here is derived from an EMBL/GenBank/DDBJ whole genome shotgun (WGS) entry which is preliminary data.</text>
</comment>
<dbReference type="Proteomes" id="UP001597327">
    <property type="component" value="Unassembled WGS sequence"/>
</dbReference>
<evidence type="ECO:0008006" key="3">
    <source>
        <dbReference type="Google" id="ProtNLM"/>
    </source>
</evidence>
<sequence length="227" mass="25783">MSAGSETTAIISLGMSCQSARQIRSSLEILSAALREELVPERHFFDGLISPVDGLARLFEDGFPLFRREDIAAGPGHPTWQPYGIRFLHHFRPEPESPADIDGWFDHDLSRFRHLRGKFEALGARRRLVFVISNTQNNLDLVARQVCLETLHFDLQELTRLQQAVDGFFGRSCEYLVVAHPERHGGADLPELTVLEADDSEWTGDKAQWRALFRRYLAKDPVEPFAV</sequence>
<gene>
    <name evidence="1" type="ORF">ACFSC7_07425</name>
</gene>
<evidence type="ECO:0000313" key="1">
    <source>
        <dbReference type="EMBL" id="MFD1695343.1"/>
    </source>
</evidence>